<comment type="caution">
    <text evidence="2">The sequence shown here is derived from an EMBL/GenBank/DDBJ whole genome shotgun (WGS) entry which is preliminary data.</text>
</comment>
<feature type="region of interest" description="Disordered" evidence="1">
    <location>
        <begin position="32"/>
        <end position="118"/>
    </location>
</feature>
<evidence type="ECO:0000256" key="1">
    <source>
        <dbReference type="SAM" id="MobiDB-lite"/>
    </source>
</evidence>
<keyword evidence="3" id="KW-1185">Reference proteome</keyword>
<dbReference type="Proteomes" id="UP001454036">
    <property type="component" value="Unassembled WGS sequence"/>
</dbReference>
<dbReference type="EMBL" id="BAABME010032019">
    <property type="protein sequence ID" value="GAA0147973.1"/>
    <property type="molecule type" value="Genomic_DNA"/>
</dbReference>
<reference evidence="2 3" key="1">
    <citation type="submission" date="2024-01" db="EMBL/GenBank/DDBJ databases">
        <title>The complete chloroplast genome sequence of Lithospermum erythrorhizon: insights into the phylogenetic relationship among Boraginaceae species and the maternal lineages of purple gromwells.</title>
        <authorList>
            <person name="Okada T."/>
            <person name="Watanabe K."/>
        </authorList>
    </citation>
    <scope>NUCLEOTIDE SEQUENCE [LARGE SCALE GENOMIC DNA]</scope>
</reference>
<gene>
    <name evidence="2" type="ORF">LIER_42976</name>
</gene>
<dbReference type="AlphaFoldDB" id="A0AAV3P9V8"/>
<accession>A0AAV3P9V8</accession>
<dbReference type="PANTHER" id="PTHR36378:SF1">
    <property type="entry name" value="COTTON FIBER PROTEIN"/>
    <property type="match status" value="1"/>
</dbReference>
<feature type="compositionally biased region" description="Low complexity" evidence="1">
    <location>
        <begin position="96"/>
        <end position="108"/>
    </location>
</feature>
<sequence length="259" mass="28546">MEEENISQNVSTNYVEPPAITIATTTAIADAEPTDNTEVKGKSKKSQFGILKLAVGRFQPRPKTDQKKKKEKTKPAKSKKNVGSMRPSHLEEDIQSSTASVSVVSPHASPRKEDGNLSDENFICISDASSPTTSLSSKRSGIGTITPHASAVNLQELDNPMSQYSSAVNLQELDTTQSRYASAVNLQDLDAPMSQYGSTNNLQDLKEDEEMFKDPDEVHGRISGDAMIDTKAEEFIAQFHKVLRHEQMNRRHSPQIRMG</sequence>
<name>A0AAV3P9V8_LITER</name>
<feature type="compositionally biased region" description="Basic residues" evidence="1">
    <location>
        <begin position="66"/>
        <end position="80"/>
    </location>
</feature>
<dbReference type="PANTHER" id="PTHR36378">
    <property type="entry name" value="COTTON FIBER PROTEIN"/>
    <property type="match status" value="1"/>
</dbReference>
<proteinExistence type="predicted"/>
<evidence type="ECO:0000313" key="2">
    <source>
        <dbReference type="EMBL" id="GAA0147973.1"/>
    </source>
</evidence>
<protein>
    <submittedName>
        <fullName evidence="2">Uncharacterized protein</fullName>
    </submittedName>
</protein>
<evidence type="ECO:0000313" key="3">
    <source>
        <dbReference type="Proteomes" id="UP001454036"/>
    </source>
</evidence>
<organism evidence="2 3">
    <name type="scientific">Lithospermum erythrorhizon</name>
    <name type="common">Purple gromwell</name>
    <name type="synonym">Lithospermum officinale var. erythrorhizon</name>
    <dbReference type="NCBI Taxonomy" id="34254"/>
    <lineage>
        <taxon>Eukaryota</taxon>
        <taxon>Viridiplantae</taxon>
        <taxon>Streptophyta</taxon>
        <taxon>Embryophyta</taxon>
        <taxon>Tracheophyta</taxon>
        <taxon>Spermatophyta</taxon>
        <taxon>Magnoliopsida</taxon>
        <taxon>eudicotyledons</taxon>
        <taxon>Gunneridae</taxon>
        <taxon>Pentapetalae</taxon>
        <taxon>asterids</taxon>
        <taxon>lamiids</taxon>
        <taxon>Boraginales</taxon>
        <taxon>Boraginaceae</taxon>
        <taxon>Boraginoideae</taxon>
        <taxon>Lithospermeae</taxon>
        <taxon>Lithospermum</taxon>
    </lineage>
</organism>